<protein>
    <submittedName>
        <fullName evidence="2">Type transcriptional regulator NorG</fullName>
    </submittedName>
</protein>
<evidence type="ECO:0000313" key="2">
    <source>
        <dbReference type="EMBL" id="CAB9512483.1"/>
    </source>
</evidence>
<dbReference type="InterPro" id="IPR015424">
    <property type="entry name" value="PyrdxlP-dep_Trfase"/>
</dbReference>
<dbReference type="Pfam" id="PF00155">
    <property type="entry name" value="Aminotran_1_2"/>
    <property type="match status" value="1"/>
</dbReference>
<dbReference type="InterPro" id="IPR015422">
    <property type="entry name" value="PyrdxlP-dep_Trfase_small"/>
</dbReference>
<dbReference type="AlphaFoldDB" id="A0A9N8HEX7"/>
<dbReference type="GO" id="GO:0030170">
    <property type="term" value="F:pyridoxal phosphate binding"/>
    <property type="evidence" value="ECO:0007669"/>
    <property type="project" value="InterPro"/>
</dbReference>
<dbReference type="InterPro" id="IPR015421">
    <property type="entry name" value="PyrdxlP-dep_Trfase_major"/>
</dbReference>
<dbReference type="PANTHER" id="PTHR42858:SF1">
    <property type="entry name" value="LD15494P"/>
    <property type="match status" value="1"/>
</dbReference>
<dbReference type="InterPro" id="IPR004839">
    <property type="entry name" value="Aminotransferase_I/II_large"/>
</dbReference>
<dbReference type="GO" id="GO:0047536">
    <property type="term" value="F:2-aminoadipate transaminase activity"/>
    <property type="evidence" value="ECO:0007669"/>
    <property type="project" value="TreeGrafter"/>
</dbReference>
<sequence length="343" mass="37745">MSSANEAPPDNLVNFGCGHPDYALLPVDEIASATQQALLDDPNGRKWLQYGRENGNYPARAAIAEFLTNLYHTDSTSHAIDPETLFVTSGVSHGIQLTCRTLDRVHRQRQQEDANEAPLCWVEDPTYFLVPPIFEQAGYELEAVRTSPDNGLDLSDLETKIRAARTASPDRLLVLYCIPIHHNPLGVSLSEETRTQLIHLCKANEVYLIADEVYHGLGFPGTTSSPTAMAMRGSSPYIVSVSAFTKLLCPGIRCGWIQTSNRDLLHQIGQEGVLDSGGCSSQLSSGIVRQLIQNGKLDSYLAALQAEYAKRCQHLCQLLQDVSEGSEYPFQFDFAVPQGGYFL</sequence>
<accession>A0A9N8HEX7</accession>
<evidence type="ECO:0000313" key="3">
    <source>
        <dbReference type="Proteomes" id="UP001153069"/>
    </source>
</evidence>
<keyword evidence="3" id="KW-1185">Reference proteome</keyword>
<feature type="domain" description="Aminotransferase class I/classII large" evidence="1">
    <location>
        <begin position="11"/>
        <end position="343"/>
    </location>
</feature>
<dbReference type="PANTHER" id="PTHR42858">
    <property type="entry name" value="AMINOTRANSFERASE"/>
    <property type="match status" value="1"/>
</dbReference>
<dbReference type="OrthoDB" id="691673at2759"/>
<dbReference type="EMBL" id="CAICTM010000537">
    <property type="protein sequence ID" value="CAB9512483.1"/>
    <property type="molecule type" value="Genomic_DNA"/>
</dbReference>
<name>A0A9N8HEX7_9STRA</name>
<dbReference type="SUPFAM" id="SSF53383">
    <property type="entry name" value="PLP-dependent transferases"/>
    <property type="match status" value="1"/>
</dbReference>
<gene>
    <name evidence="2" type="ORF">SEMRO_538_G162650.1</name>
</gene>
<dbReference type="CDD" id="cd00609">
    <property type="entry name" value="AAT_like"/>
    <property type="match status" value="1"/>
</dbReference>
<reference evidence="2" key="1">
    <citation type="submission" date="2020-06" db="EMBL/GenBank/DDBJ databases">
        <authorList>
            <consortium name="Plant Systems Biology data submission"/>
        </authorList>
    </citation>
    <scope>NUCLEOTIDE SEQUENCE</scope>
    <source>
        <strain evidence="2">D6</strain>
    </source>
</reference>
<organism evidence="2 3">
    <name type="scientific">Seminavis robusta</name>
    <dbReference type="NCBI Taxonomy" id="568900"/>
    <lineage>
        <taxon>Eukaryota</taxon>
        <taxon>Sar</taxon>
        <taxon>Stramenopiles</taxon>
        <taxon>Ochrophyta</taxon>
        <taxon>Bacillariophyta</taxon>
        <taxon>Bacillariophyceae</taxon>
        <taxon>Bacillariophycidae</taxon>
        <taxon>Naviculales</taxon>
        <taxon>Naviculaceae</taxon>
        <taxon>Seminavis</taxon>
    </lineage>
</organism>
<evidence type="ECO:0000259" key="1">
    <source>
        <dbReference type="Pfam" id="PF00155"/>
    </source>
</evidence>
<dbReference type="Proteomes" id="UP001153069">
    <property type="component" value="Unassembled WGS sequence"/>
</dbReference>
<comment type="caution">
    <text evidence="2">The sequence shown here is derived from an EMBL/GenBank/DDBJ whole genome shotgun (WGS) entry which is preliminary data.</text>
</comment>
<dbReference type="Gene3D" id="3.90.1150.10">
    <property type="entry name" value="Aspartate Aminotransferase, domain 1"/>
    <property type="match status" value="1"/>
</dbReference>
<dbReference type="Gene3D" id="3.40.640.10">
    <property type="entry name" value="Type I PLP-dependent aspartate aminotransferase-like (Major domain)"/>
    <property type="match status" value="1"/>
</dbReference>
<proteinExistence type="predicted"/>